<dbReference type="InterPro" id="IPR027417">
    <property type="entry name" value="P-loop_NTPase"/>
</dbReference>
<feature type="transmembrane region" description="Helical" evidence="6">
    <location>
        <begin position="171"/>
        <end position="190"/>
    </location>
</feature>
<reference evidence="9 10" key="1">
    <citation type="submission" date="2016-10" db="EMBL/GenBank/DDBJ databases">
        <authorList>
            <person name="de Groot N.N."/>
        </authorList>
    </citation>
    <scope>NUCLEOTIDE SEQUENCE [LARGE SCALE GENOMIC DNA]</scope>
    <source>
        <strain evidence="9 10">DSM 10495</strain>
    </source>
</reference>
<feature type="domain" description="ABC transmembrane type-1" evidence="8">
    <location>
        <begin position="33"/>
        <end position="314"/>
    </location>
</feature>
<dbReference type="Gene3D" id="1.20.1560.10">
    <property type="entry name" value="ABC transporter type 1, transmembrane domain"/>
    <property type="match status" value="1"/>
</dbReference>
<proteinExistence type="predicted"/>
<dbReference type="PROSITE" id="PS50929">
    <property type="entry name" value="ABC_TM1F"/>
    <property type="match status" value="1"/>
</dbReference>
<protein>
    <submittedName>
        <fullName evidence="9">ABC-type multidrug transport system, ATPase and permease component</fullName>
    </submittedName>
</protein>
<dbReference type="STRING" id="156980.SAMN04489745_1288"/>
<keyword evidence="3 6" id="KW-1133">Transmembrane helix</keyword>
<evidence type="ECO:0000259" key="7">
    <source>
        <dbReference type="PROSITE" id="PS50893"/>
    </source>
</evidence>
<name>A0A1H4MC03_9MICC</name>
<gene>
    <name evidence="9" type="ORF">SAMN04489745_1288</name>
</gene>
<dbReference type="Pfam" id="PF00664">
    <property type="entry name" value="ABC_membrane"/>
    <property type="match status" value="1"/>
</dbReference>
<dbReference type="Pfam" id="PF00005">
    <property type="entry name" value="ABC_tran"/>
    <property type="match status" value="1"/>
</dbReference>
<sequence>MREYPYPRSNEPFGLSPRGFLLWLGRLQLPTLIGGFFFGIIWMLSQAFAPFVIGKALDLGVVAQDFSALLFWTAIFLCLAAIQAATTTIRHRLAVSNWLQAALTTKELIGVKVARGGESVGRAVPTGEIVTVASNDAPRIGQLFDVTARLSGSIVSYLVVSALVAGIHLPLGLAVLIGVPVLGALLVFVVKPFQKRQQAQREATGKMSSVGADTVAGLRVLRGIGGERIFVNRYRERSQHARQQGIEVAKSVATLEASQLLIGGAFSVFFTFTGAALALDGTITPGQLMSLYGFSVFLVAPIRTGSEALNVGIRGIVGARKVSKLLGAPPLVSDDGTSAPPSSSPLEDGESGVTVPPRGLTALVCSDPGRSAAVAKRLGRFDDAESRNVLWGDLPLEAYPLADIRRRIVFSQAEAQLFTGSLRSALDPQGRHSDERILEALESAAGLDILDALEEGLDHEVDEKGRSFSGGQRQRLSLARALLSEADFLLLVEPTSAVDAHTEARIAEGLSQSRGALTGHGGAATLVTTASPLLLHAMDRVIYLPETGAPLTGTHAELLERCPEYRMVVIRSE</sequence>
<dbReference type="SUPFAM" id="SSF52540">
    <property type="entry name" value="P-loop containing nucleoside triphosphate hydrolases"/>
    <property type="match status" value="1"/>
</dbReference>
<feature type="transmembrane region" description="Helical" evidence="6">
    <location>
        <begin position="260"/>
        <end position="279"/>
    </location>
</feature>
<dbReference type="GO" id="GO:0015421">
    <property type="term" value="F:ABC-type oligopeptide transporter activity"/>
    <property type="evidence" value="ECO:0007669"/>
    <property type="project" value="TreeGrafter"/>
</dbReference>
<dbReference type="InterPro" id="IPR017871">
    <property type="entry name" value="ABC_transporter-like_CS"/>
</dbReference>
<dbReference type="CDD" id="cd07346">
    <property type="entry name" value="ABC_6TM_exporters"/>
    <property type="match status" value="1"/>
</dbReference>
<dbReference type="GO" id="GO:0005886">
    <property type="term" value="C:plasma membrane"/>
    <property type="evidence" value="ECO:0007669"/>
    <property type="project" value="UniProtKB-SubCell"/>
</dbReference>
<comment type="subcellular location">
    <subcellularLocation>
        <location evidence="1">Cell membrane</location>
        <topology evidence="1">Multi-pass membrane protein</topology>
    </subcellularLocation>
</comment>
<keyword evidence="2 6" id="KW-0812">Transmembrane</keyword>
<dbReference type="SUPFAM" id="SSF90123">
    <property type="entry name" value="ABC transporter transmembrane region"/>
    <property type="match status" value="1"/>
</dbReference>
<dbReference type="Proteomes" id="UP000182652">
    <property type="component" value="Unassembled WGS sequence"/>
</dbReference>
<evidence type="ECO:0000256" key="5">
    <source>
        <dbReference type="SAM" id="MobiDB-lite"/>
    </source>
</evidence>
<evidence type="ECO:0000256" key="1">
    <source>
        <dbReference type="ARBA" id="ARBA00004651"/>
    </source>
</evidence>
<dbReference type="GO" id="GO:0016887">
    <property type="term" value="F:ATP hydrolysis activity"/>
    <property type="evidence" value="ECO:0007669"/>
    <property type="project" value="InterPro"/>
</dbReference>
<dbReference type="PROSITE" id="PS00211">
    <property type="entry name" value="ABC_TRANSPORTER_1"/>
    <property type="match status" value="1"/>
</dbReference>
<evidence type="ECO:0000256" key="2">
    <source>
        <dbReference type="ARBA" id="ARBA00022692"/>
    </source>
</evidence>
<dbReference type="GO" id="GO:0005524">
    <property type="term" value="F:ATP binding"/>
    <property type="evidence" value="ECO:0007669"/>
    <property type="project" value="InterPro"/>
</dbReference>
<dbReference type="InterPro" id="IPR039421">
    <property type="entry name" value="Type_1_exporter"/>
</dbReference>
<evidence type="ECO:0000256" key="6">
    <source>
        <dbReference type="SAM" id="Phobius"/>
    </source>
</evidence>
<dbReference type="PROSITE" id="PS50893">
    <property type="entry name" value="ABC_TRANSPORTER_2"/>
    <property type="match status" value="1"/>
</dbReference>
<evidence type="ECO:0000256" key="4">
    <source>
        <dbReference type="ARBA" id="ARBA00023136"/>
    </source>
</evidence>
<feature type="domain" description="ABC transporter" evidence="7">
    <location>
        <begin position="317"/>
        <end position="571"/>
    </location>
</feature>
<dbReference type="RefSeq" id="WP_066211379.1">
    <property type="nucleotide sequence ID" value="NZ_FNSN01000003.1"/>
</dbReference>
<feature type="transmembrane region" description="Helical" evidence="6">
    <location>
        <begin position="62"/>
        <end position="82"/>
    </location>
</feature>
<dbReference type="EMBL" id="FNSN01000003">
    <property type="protein sequence ID" value="SEB80248.1"/>
    <property type="molecule type" value="Genomic_DNA"/>
</dbReference>
<keyword evidence="4 6" id="KW-0472">Membrane</keyword>
<dbReference type="InterPro" id="IPR036640">
    <property type="entry name" value="ABC1_TM_sf"/>
</dbReference>
<organism evidence="9 10">
    <name type="scientific">Arthrobacter woluwensis</name>
    <dbReference type="NCBI Taxonomy" id="156980"/>
    <lineage>
        <taxon>Bacteria</taxon>
        <taxon>Bacillati</taxon>
        <taxon>Actinomycetota</taxon>
        <taxon>Actinomycetes</taxon>
        <taxon>Micrococcales</taxon>
        <taxon>Micrococcaceae</taxon>
        <taxon>Arthrobacter</taxon>
    </lineage>
</organism>
<evidence type="ECO:0000256" key="3">
    <source>
        <dbReference type="ARBA" id="ARBA00022989"/>
    </source>
</evidence>
<feature type="region of interest" description="Disordered" evidence="5">
    <location>
        <begin position="330"/>
        <end position="354"/>
    </location>
</feature>
<keyword evidence="10" id="KW-1185">Reference proteome</keyword>
<accession>A0A1H4MC03</accession>
<dbReference type="AlphaFoldDB" id="A0A1H4MC03"/>
<dbReference type="PANTHER" id="PTHR43394:SF1">
    <property type="entry name" value="ATP-BINDING CASSETTE SUB-FAMILY B MEMBER 10, MITOCHONDRIAL"/>
    <property type="match status" value="1"/>
</dbReference>
<feature type="compositionally biased region" description="Polar residues" evidence="5">
    <location>
        <begin position="335"/>
        <end position="345"/>
    </location>
</feature>
<dbReference type="InterPro" id="IPR011527">
    <property type="entry name" value="ABC1_TM_dom"/>
</dbReference>
<dbReference type="InterPro" id="IPR003439">
    <property type="entry name" value="ABC_transporter-like_ATP-bd"/>
</dbReference>
<evidence type="ECO:0000259" key="8">
    <source>
        <dbReference type="PROSITE" id="PS50929"/>
    </source>
</evidence>
<evidence type="ECO:0000313" key="10">
    <source>
        <dbReference type="Proteomes" id="UP000182652"/>
    </source>
</evidence>
<dbReference type="Gene3D" id="3.40.50.300">
    <property type="entry name" value="P-loop containing nucleotide triphosphate hydrolases"/>
    <property type="match status" value="1"/>
</dbReference>
<dbReference type="PANTHER" id="PTHR43394">
    <property type="entry name" value="ATP-DEPENDENT PERMEASE MDL1, MITOCHONDRIAL"/>
    <property type="match status" value="1"/>
</dbReference>
<evidence type="ECO:0000313" key="9">
    <source>
        <dbReference type="EMBL" id="SEB80248.1"/>
    </source>
</evidence>